<organism evidence="2 3">
    <name type="scientific">Burkholderia savannae</name>
    <dbReference type="NCBI Taxonomy" id="1637837"/>
    <lineage>
        <taxon>Bacteria</taxon>
        <taxon>Pseudomonadati</taxon>
        <taxon>Pseudomonadota</taxon>
        <taxon>Betaproteobacteria</taxon>
        <taxon>Burkholderiales</taxon>
        <taxon>Burkholderiaceae</taxon>
        <taxon>Burkholderia</taxon>
        <taxon>pseudomallei group</taxon>
    </lineage>
</organism>
<dbReference type="Proteomes" id="UP000070255">
    <property type="component" value="Unassembled WGS sequence"/>
</dbReference>
<gene>
    <name evidence="2" type="ORF">WS72_19685</name>
</gene>
<protein>
    <recommendedName>
        <fullName evidence="4">Lipoprotein</fullName>
    </recommendedName>
</protein>
<evidence type="ECO:0000313" key="3">
    <source>
        <dbReference type="Proteomes" id="UP000070255"/>
    </source>
</evidence>
<evidence type="ECO:0000256" key="1">
    <source>
        <dbReference type="SAM" id="SignalP"/>
    </source>
</evidence>
<evidence type="ECO:0008006" key="4">
    <source>
        <dbReference type="Google" id="ProtNLM"/>
    </source>
</evidence>
<comment type="caution">
    <text evidence="2">The sequence shown here is derived from an EMBL/GenBank/DDBJ whole genome shotgun (WGS) entry which is preliminary data.</text>
</comment>
<sequence length="86" mass="9291">MKFIVLLLVTALAGCSSFSTSRTNIYSIRAEDGIQRYRVTCSGLFGGMEACRQRAAEVCEASHVVKIGPQEPAAVTFMCEASRAAR</sequence>
<evidence type="ECO:0000313" key="2">
    <source>
        <dbReference type="EMBL" id="KWZ37233.1"/>
    </source>
</evidence>
<reference evidence="2 3" key="1">
    <citation type="submission" date="2015-11" db="EMBL/GenBank/DDBJ databases">
        <authorList>
            <person name="Sahl J."/>
            <person name="Wagner D."/>
            <person name="Keim P."/>
        </authorList>
    </citation>
    <scope>NUCLEOTIDE SEQUENCE [LARGE SCALE GENOMIC DNA]</scope>
    <source>
        <strain evidence="2 3">BDU18</strain>
    </source>
</reference>
<dbReference type="RefSeq" id="WP_038754894.1">
    <property type="nucleotide sequence ID" value="NZ_CP013418.1"/>
</dbReference>
<feature type="chain" id="PRO_5045087025" description="Lipoprotein" evidence="1">
    <location>
        <begin position="22"/>
        <end position="86"/>
    </location>
</feature>
<keyword evidence="3" id="KW-1185">Reference proteome</keyword>
<accession>A0ABR5T288</accession>
<dbReference type="PROSITE" id="PS51257">
    <property type="entry name" value="PROKAR_LIPOPROTEIN"/>
    <property type="match status" value="1"/>
</dbReference>
<keyword evidence="1" id="KW-0732">Signal</keyword>
<name>A0ABR5T288_9BURK</name>
<dbReference type="EMBL" id="LNJQ01000004">
    <property type="protein sequence ID" value="KWZ37233.1"/>
    <property type="molecule type" value="Genomic_DNA"/>
</dbReference>
<feature type="signal peptide" evidence="1">
    <location>
        <begin position="1"/>
        <end position="21"/>
    </location>
</feature>
<proteinExistence type="predicted"/>